<name>A0A2H3JB71_WOLCO</name>
<dbReference type="AlphaFoldDB" id="A0A2H3JB71"/>
<evidence type="ECO:0000313" key="2">
    <source>
        <dbReference type="EMBL" id="PCH39502.1"/>
    </source>
</evidence>
<keyword evidence="3" id="KW-1185">Reference proteome</keyword>
<gene>
    <name evidence="2" type="ORF">WOLCODRAFT_159084</name>
</gene>
<evidence type="ECO:0000256" key="1">
    <source>
        <dbReference type="SAM" id="MobiDB-lite"/>
    </source>
</evidence>
<accession>A0A2H3JB71</accession>
<reference evidence="2 3" key="1">
    <citation type="journal article" date="2012" name="Science">
        <title>The Paleozoic origin of enzymatic lignin decomposition reconstructed from 31 fungal genomes.</title>
        <authorList>
            <person name="Floudas D."/>
            <person name="Binder M."/>
            <person name="Riley R."/>
            <person name="Barry K."/>
            <person name="Blanchette R.A."/>
            <person name="Henrissat B."/>
            <person name="Martinez A.T."/>
            <person name="Otillar R."/>
            <person name="Spatafora J.W."/>
            <person name="Yadav J.S."/>
            <person name="Aerts A."/>
            <person name="Benoit I."/>
            <person name="Boyd A."/>
            <person name="Carlson A."/>
            <person name="Copeland A."/>
            <person name="Coutinho P.M."/>
            <person name="de Vries R.P."/>
            <person name="Ferreira P."/>
            <person name="Findley K."/>
            <person name="Foster B."/>
            <person name="Gaskell J."/>
            <person name="Glotzer D."/>
            <person name="Gorecki P."/>
            <person name="Heitman J."/>
            <person name="Hesse C."/>
            <person name="Hori C."/>
            <person name="Igarashi K."/>
            <person name="Jurgens J.A."/>
            <person name="Kallen N."/>
            <person name="Kersten P."/>
            <person name="Kohler A."/>
            <person name="Kuees U."/>
            <person name="Kumar T.K.A."/>
            <person name="Kuo A."/>
            <person name="LaButti K."/>
            <person name="Larrondo L.F."/>
            <person name="Lindquist E."/>
            <person name="Ling A."/>
            <person name="Lombard V."/>
            <person name="Lucas S."/>
            <person name="Lundell T."/>
            <person name="Martin R."/>
            <person name="McLaughlin D.J."/>
            <person name="Morgenstern I."/>
            <person name="Morin E."/>
            <person name="Murat C."/>
            <person name="Nagy L.G."/>
            <person name="Nolan M."/>
            <person name="Ohm R.A."/>
            <person name="Patyshakuliyeva A."/>
            <person name="Rokas A."/>
            <person name="Ruiz-Duenas F.J."/>
            <person name="Sabat G."/>
            <person name="Salamov A."/>
            <person name="Samejima M."/>
            <person name="Schmutz J."/>
            <person name="Slot J.C."/>
            <person name="St John F."/>
            <person name="Stenlid J."/>
            <person name="Sun H."/>
            <person name="Sun S."/>
            <person name="Syed K."/>
            <person name="Tsang A."/>
            <person name="Wiebenga A."/>
            <person name="Young D."/>
            <person name="Pisabarro A."/>
            <person name="Eastwood D.C."/>
            <person name="Martin F."/>
            <person name="Cullen D."/>
            <person name="Grigoriev I.V."/>
            <person name="Hibbett D.S."/>
        </authorList>
    </citation>
    <scope>NUCLEOTIDE SEQUENCE [LARGE SCALE GENOMIC DNA]</scope>
    <source>
        <strain evidence="2 3">MD-104</strain>
    </source>
</reference>
<evidence type="ECO:0000313" key="3">
    <source>
        <dbReference type="Proteomes" id="UP000218811"/>
    </source>
</evidence>
<organism evidence="2 3">
    <name type="scientific">Wolfiporia cocos (strain MD-104)</name>
    <name type="common">Brown rot fungus</name>
    <dbReference type="NCBI Taxonomy" id="742152"/>
    <lineage>
        <taxon>Eukaryota</taxon>
        <taxon>Fungi</taxon>
        <taxon>Dikarya</taxon>
        <taxon>Basidiomycota</taxon>
        <taxon>Agaricomycotina</taxon>
        <taxon>Agaricomycetes</taxon>
        <taxon>Polyporales</taxon>
        <taxon>Phaeolaceae</taxon>
        <taxon>Wolfiporia</taxon>
    </lineage>
</organism>
<proteinExistence type="predicted"/>
<feature type="region of interest" description="Disordered" evidence="1">
    <location>
        <begin position="203"/>
        <end position="232"/>
    </location>
</feature>
<dbReference type="EMBL" id="KB468009">
    <property type="protein sequence ID" value="PCH39502.1"/>
    <property type="molecule type" value="Genomic_DNA"/>
</dbReference>
<dbReference type="Proteomes" id="UP000218811">
    <property type="component" value="Unassembled WGS sequence"/>
</dbReference>
<sequence>MSLAGIHYVLYNIQPTPGMPRLCHSSLPLQAMMIYILNPLIYPSQNFRPELHLTAKLTSSIYPRAECFDGNPSDNSYLPSEDQFHEPCVTGNRQQIYFIGAILEHYREARDPQRRAEDSGHRTYRLSNQPKVQQDTLTYLYSVRSMNNLYKVFSFCCPFRERPITHPTWTRTHANTLRLEHLSADLPADFQFGLDEKNIQIQPVVPPMTREQDKSDPPDPALDEEEHGGLDH</sequence>
<protein>
    <submittedName>
        <fullName evidence="2">Uncharacterized protein</fullName>
    </submittedName>
</protein>